<accession>A0A212JTR4</accession>
<evidence type="ECO:0000256" key="1">
    <source>
        <dbReference type="SAM" id="SignalP"/>
    </source>
</evidence>
<dbReference type="PROSITE" id="PS51257">
    <property type="entry name" value="PROKAR_LIPOPROTEIN"/>
    <property type="match status" value="1"/>
</dbReference>
<gene>
    <name evidence="2" type="ORF">KL86DYS1_30414</name>
</gene>
<dbReference type="RefSeq" id="WP_296942246.1">
    <property type="nucleotide sequence ID" value="NZ_LT599032.1"/>
</dbReference>
<reference evidence="2" key="1">
    <citation type="submission" date="2016-04" db="EMBL/GenBank/DDBJ databases">
        <authorList>
            <person name="Evans L.H."/>
            <person name="Alamgir A."/>
            <person name="Owens N."/>
            <person name="Weber N.D."/>
            <person name="Virtaneva K."/>
            <person name="Barbian K."/>
            <person name="Babar A."/>
            <person name="Rosenke K."/>
        </authorList>
    </citation>
    <scope>NUCLEOTIDE SEQUENCE</scope>
    <source>
        <strain evidence="2">86-1</strain>
    </source>
</reference>
<feature type="signal peptide" evidence="1">
    <location>
        <begin position="1"/>
        <end position="24"/>
    </location>
</feature>
<dbReference type="EMBL" id="FLUM01000003">
    <property type="protein sequence ID" value="SBW02826.1"/>
    <property type="molecule type" value="Genomic_DNA"/>
</dbReference>
<dbReference type="AlphaFoldDB" id="A0A212JTR4"/>
<organism evidence="2">
    <name type="scientific">uncultured Dysgonomonas sp</name>
    <dbReference type="NCBI Taxonomy" id="206096"/>
    <lineage>
        <taxon>Bacteria</taxon>
        <taxon>Pseudomonadati</taxon>
        <taxon>Bacteroidota</taxon>
        <taxon>Bacteroidia</taxon>
        <taxon>Bacteroidales</taxon>
        <taxon>Dysgonomonadaceae</taxon>
        <taxon>Dysgonomonas</taxon>
        <taxon>environmental samples</taxon>
    </lineage>
</organism>
<keyword evidence="1" id="KW-0732">Signal</keyword>
<feature type="chain" id="PRO_5013210904" evidence="1">
    <location>
        <begin position="25"/>
        <end position="676"/>
    </location>
</feature>
<evidence type="ECO:0000313" key="2">
    <source>
        <dbReference type="EMBL" id="SBW02826.1"/>
    </source>
</evidence>
<proteinExistence type="predicted"/>
<protein>
    <submittedName>
        <fullName evidence="2">Uncharacterized protein</fullName>
    </submittedName>
</protein>
<name>A0A212JTR4_9BACT</name>
<sequence>MKTKLAATLFGIFLILSCISPSIAQVTIGQNEEPEKYSILQVKDHAIDRSGSLDAVTAEKGGLLLPRVELKKKKELLPFATETDVSNNGQDYQDAKLLHTGLIVYNLKEDEDEELCVGLNQWDGVQWNCFQEKIGNAIARVTDCSTIEFTGAYKDGVSLNSSNQMIVTLEVTKTGAYTLTATVGYAGDPDQDNGYFFTVTGVFLSKGTYTLTIQGSGTPVLFTPENNLGDYVTIIFNEKPLLDPSENSCSKRIFVENSAVKPAFRIDCASSKVFGSYYLDKELTALEYIEVNLRVDASSYPPGSVPAKARLWTDEVNGIKFEGEVSLSGPSVTVYLEGSGKPNTLNPIKLTIYSNSETTTATCEVIVRPVIKTKKIVTIGLNNDYGYAIYGSTLNHVQKMLGNHSSYPNTTNFGAANSTVPTEAFSYVHYATGNAEKESEIRAIIQAQKPDIIHIAYYHTPSTVEAPGVGQALAEYVKAGGVLFAQWEFDGYKIAQAFFQQMFPSATIKAERFNSSNTAITAGNVFRIEPFDDDITNGPFGDVRGLQWGDDGRDGIRVVGIPSDKIINYSSDVNLSQDNSDIIVDGATTFCRLKEYNVIFIGDGGFMAGQDKKMGDTNVYKHTQVFTISDDGQARPIPNTQYGNSGGIYFTVYNSLVFGNIFTWALKQAELTPYRP</sequence>